<dbReference type="Gene3D" id="3.40.50.150">
    <property type="entry name" value="Vaccinia Virus protein VP39"/>
    <property type="match status" value="1"/>
</dbReference>
<keyword evidence="1" id="KW-0808">Transferase</keyword>
<gene>
    <name evidence="1" type="ORF">ACFP1K_25800</name>
</gene>
<protein>
    <submittedName>
        <fullName evidence="1">SAM-dependent methyltransferase</fullName>
        <ecNumber evidence="1">2.1.1.-</ecNumber>
    </submittedName>
</protein>
<keyword evidence="1" id="KW-0489">Methyltransferase</keyword>
<sequence length="271" mass="29308">MTAGRSRPERPAPPEIDISVPHSARIWNYWLGGKDHYPVDRAAGDAYAAVFPGIVSIARAQRYFLARAVRYLAGEAGIRQFLDVGTGLPTRDNTHEVAQRAAPDARIVYVDNDPLVLTHARALLTSTPEGATSYVDADLRDPGRILDAASKTLDLGEPVALILLGVLGHLPDYDEARAIVRHLMDGLAPGSHLALADSTDTDEAFKQAQRRYNEGGSVPYHLRGRDQIAAFLDGMETVPPGVVVLSRWRPDLGAPGPVAEEHEVCGVGRKT</sequence>
<keyword evidence="2" id="KW-1185">Reference proteome</keyword>
<dbReference type="GO" id="GO:0008168">
    <property type="term" value="F:methyltransferase activity"/>
    <property type="evidence" value="ECO:0007669"/>
    <property type="project" value="UniProtKB-KW"/>
</dbReference>
<proteinExistence type="predicted"/>
<dbReference type="InterPro" id="IPR029063">
    <property type="entry name" value="SAM-dependent_MTases_sf"/>
</dbReference>
<dbReference type="RefSeq" id="WP_380757831.1">
    <property type="nucleotide sequence ID" value="NZ_JBHSRF010000045.1"/>
</dbReference>
<accession>A0ABW1NPH5</accession>
<dbReference type="InterPro" id="IPR006764">
    <property type="entry name" value="SAM_dep_MeTrfase_SAV2177_type"/>
</dbReference>
<organism evidence="1 2">
    <name type="scientific">Sphaerisporangium aureirubrum</name>
    <dbReference type="NCBI Taxonomy" id="1544736"/>
    <lineage>
        <taxon>Bacteria</taxon>
        <taxon>Bacillati</taxon>
        <taxon>Actinomycetota</taxon>
        <taxon>Actinomycetes</taxon>
        <taxon>Streptosporangiales</taxon>
        <taxon>Streptosporangiaceae</taxon>
        <taxon>Sphaerisporangium</taxon>
    </lineage>
</organism>
<dbReference type="Proteomes" id="UP001596137">
    <property type="component" value="Unassembled WGS sequence"/>
</dbReference>
<evidence type="ECO:0000313" key="1">
    <source>
        <dbReference type="EMBL" id="MFC6084599.1"/>
    </source>
</evidence>
<dbReference type="SUPFAM" id="SSF53335">
    <property type="entry name" value="S-adenosyl-L-methionine-dependent methyltransferases"/>
    <property type="match status" value="1"/>
</dbReference>
<comment type="caution">
    <text evidence="1">The sequence shown here is derived from an EMBL/GenBank/DDBJ whole genome shotgun (WGS) entry which is preliminary data.</text>
</comment>
<evidence type="ECO:0000313" key="2">
    <source>
        <dbReference type="Proteomes" id="UP001596137"/>
    </source>
</evidence>
<dbReference type="Pfam" id="PF04672">
    <property type="entry name" value="Methyltransf_19"/>
    <property type="match status" value="1"/>
</dbReference>
<reference evidence="2" key="1">
    <citation type="journal article" date="2019" name="Int. J. Syst. Evol. Microbiol.">
        <title>The Global Catalogue of Microorganisms (GCM) 10K type strain sequencing project: providing services to taxonomists for standard genome sequencing and annotation.</title>
        <authorList>
            <consortium name="The Broad Institute Genomics Platform"/>
            <consortium name="The Broad Institute Genome Sequencing Center for Infectious Disease"/>
            <person name="Wu L."/>
            <person name="Ma J."/>
        </authorList>
    </citation>
    <scope>NUCLEOTIDE SEQUENCE [LARGE SCALE GENOMIC DNA]</scope>
    <source>
        <strain evidence="2">JCM 30346</strain>
    </source>
</reference>
<dbReference type="EMBL" id="JBHSRF010000045">
    <property type="protein sequence ID" value="MFC6084599.1"/>
    <property type="molecule type" value="Genomic_DNA"/>
</dbReference>
<dbReference type="PIRSF" id="PIRSF017393">
    <property type="entry name" value="MTase_SAV2177"/>
    <property type="match status" value="1"/>
</dbReference>
<name>A0ABW1NPH5_9ACTN</name>
<dbReference type="GO" id="GO:0032259">
    <property type="term" value="P:methylation"/>
    <property type="evidence" value="ECO:0007669"/>
    <property type="project" value="UniProtKB-KW"/>
</dbReference>
<dbReference type="EC" id="2.1.1.-" evidence="1"/>